<sequence length="202" mass="22395">MPEPYASAAPTERTFGKRQIQAGHALMMVVGRIIPYPIGEVWAALTDPDALEKYVGRPEGDLRRGGSYELPDGTRGAILRCDPPRLLTVSFTRPGGQTAELEVHLAAEDSYTHVELKYASVRSGFFLINSDSGEWAAGPGWEFFLDHLTGHLGGEEFQETMGVIGWASLEGEQLRLYEARNAQWERAKEDWDHEHEAVPGLS</sequence>
<dbReference type="RefSeq" id="WP_207347727.1">
    <property type="nucleotide sequence ID" value="NZ_CP076456.1"/>
</dbReference>
<comment type="similarity">
    <text evidence="1">Belongs to the AHA1 family.</text>
</comment>
<feature type="domain" description="Activator of Hsp90 ATPase homologue 1/2-like C-terminal" evidence="2">
    <location>
        <begin position="36"/>
        <end position="152"/>
    </location>
</feature>
<keyword evidence="4" id="KW-1185">Reference proteome</keyword>
<dbReference type="Proteomes" id="UP000680588">
    <property type="component" value="Chromosome"/>
</dbReference>
<name>A0A975PF15_9MICC</name>
<dbReference type="Pfam" id="PF08327">
    <property type="entry name" value="AHSA1"/>
    <property type="match status" value="1"/>
</dbReference>
<accession>A0A975PF15</accession>
<dbReference type="Gene3D" id="3.30.530.20">
    <property type="match status" value="1"/>
</dbReference>
<reference evidence="3" key="1">
    <citation type="submission" date="2021-06" db="EMBL/GenBank/DDBJ databases">
        <title>Novel species in genus Arthrobacter.</title>
        <authorList>
            <person name="Zhang G."/>
        </authorList>
    </citation>
    <scope>NUCLEOTIDE SEQUENCE</scope>
    <source>
        <strain evidence="3">Zg-ZUI122</strain>
    </source>
</reference>
<dbReference type="InterPro" id="IPR023393">
    <property type="entry name" value="START-like_dom_sf"/>
</dbReference>
<dbReference type="EMBL" id="CP076456">
    <property type="protein sequence ID" value="QWQ35919.1"/>
    <property type="molecule type" value="Genomic_DNA"/>
</dbReference>
<protein>
    <submittedName>
        <fullName evidence="3">SRPBCC domain-containing protein</fullName>
    </submittedName>
</protein>
<proteinExistence type="inferred from homology"/>
<gene>
    <name evidence="3" type="ORF">KG104_15935</name>
</gene>
<dbReference type="KEGG" id="asun:KG104_15935"/>
<organism evidence="3 4">
    <name type="scientific">Arthrobacter sunyaminii</name>
    <dbReference type="NCBI Taxonomy" id="2816859"/>
    <lineage>
        <taxon>Bacteria</taxon>
        <taxon>Bacillati</taxon>
        <taxon>Actinomycetota</taxon>
        <taxon>Actinomycetes</taxon>
        <taxon>Micrococcales</taxon>
        <taxon>Micrococcaceae</taxon>
        <taxon>Arthrobacter</taxon>
    </lineage>
</organism>
<dbReference type="InterPro" id="IPR013538">
    <property type="entry name" value="ASHA1/2-like_C"/>
</dbReference>
<dbReference type="AlphaFoldDB" id="A0A975PF15"/>
<dbReference type="SUPFAM" id="SSF55961">
    <property type="entry name" value="Bet v1-like"/>
    <property type="match status" value="1"/>
</dbReference>
<evidence type="ECO:0000313" key="4">
    <source>
        <dbReference type="Proteomes" id="UP000680588"/>
    </source>
</evidence>
<evidence type="ECO:0000313" key="3">
    <source>
        <dbReference type="EMBL" id="QWQ35919.1"/>
    </source>
</evidence>
<evidence type="ECO:0000259" key="2">
    <source>
        <dbReference type="Pfam" id="PF08327"/>
    </source>
</evidence>
<evidence type="ECO:0000256" key="1">
    <source>
        <dbReference type="ARBA" id="ARBA00006817"/>
    </source>
</evidence>